<accession>A0A251XAA4</accession>
<sequence>MMFNPTGLVIDAFVEQLEQAYRRNYGASEAASGSIIAWAGRMALEHFANSDALYHNMEHTIMVTCVGQEILRGKHIRDGGVSHRDWLNFIISLLCHDIGHIRGICRADSHGRYATGLGGEFVTLPEGATDAAMSPYHVDRGKLFVRERFGGHPIIDAEIIAANIELTRFPVPDNRDHQSTHSYPALIRAADLIGQLADPHYLRKLPALFYEFEETGINKHLDYHSPADLRKSYPAFYWGMVSHYIQDGLNYLRITQEGRQWIANLYAHVFASEHREFSGVIY</sequence>
<dbReference type="AlphaFoldDB" id="A0A251XAA4"/>
<dbReference type="OrthoDB" id="505007at2"/>
<name>A0A251XAA4_9GAMM</name>
<dbReference type="EMBL" id="MSLT01000006">
    <property type="protein sequence ID" value="OUD15361.1"/>
    <property type="molecule type" value="Genomic_DNA"/>
</dbReference>
<proteinExistence type="predicted"/>
<keyword evidence="1" id="KW-0378">Hydrolase</keyword>
<protein>
    <submittedName>
        <fullName evidence="1">Metal-dependent phosphohydrolase</fullName>
    </submittedName>
</protein>
<evidence type="ECO:0000313" key="1">
    <source>
        <dbReference type="EMBL" id="OUD15361.1"/>
    </source>
</evidence>
<organism evidence="1 2">
    <name type="scientific">Thioflexithrix psekupsensis</name>
    <dbReference type="NCBI Taxonomy" id="1570016"/>
    <lineage>
        <taxon>Bacteria</taxon>
        <taxon>Pseudomonadati</taxon>
        <taxon>Pseudomonadota</taxon>
        <taxon>Gammaproteobacteria</taxon>
        <taxon>Thiotrichales</taxon>
        <taxon>Thioflexithrix</taxon>
    </lineage>
</organism>
<gene>
    <name evidence="1" type="ORF">TPSD3_02185</name>
</gene>
<reference evidence="1 2" key="1">
    <citation type="submission" date="2016-12" db="EMBL/GenBank/DDBJ databases">
        <title>Thioflexothrix psekupsii D3 genome sequencing and assembly.</title>
        <authorList>
            <person name="Fomenkov A."/>
            <person name="Vincze T."/>
            <person name="Grabovich M."/>
            <person name="Anton B.P."/>
            <person name="Dubinina G."/>
            <person name="Orlova M."/>
            <person name="Belousova E."/>
            <person name="Roberts R.J."/>
        </authorList>
    </citation>
    <scope>NUCLEOTIDE SEQUENCE [LARGE SCALE GENOMIC DNA]</scope>
    <source>
        <strain evidence="1">D3</strain>
    </source>
</reference>
<dbReference type="InterPro" id="IPR054649">
    <property type="entry name" value="Npun_R2479-like"/>
</dbReference>
<dbReference type="GO" id="GO:0016787">
    <property type="term" value="F:hydrolase activity"/>
    <property type="evidence" value="ECO:0007669"/>
    <property type="project" value="UniProtKB-KW"/>
</dbReference>
<dbReference type="Proteomes" id="UP000194798">
    <property type="component" value="Unassembled WGS sequence"/>
</dbReference>
<dbReference type="SUPFAM" id="SSF109604">
    <property type="entry name" value="HD-domain/PDEase-like"/>
    <property type="match status" value="1"/>
</dbReference>
<keyword evidence="2" id="KW-1185">Reference proteome</keyword>
<comment type="caution">
    <text evidence="1">The sequence shown here is derived from an EMBL/GenBank/DDBJ whole genome shotgun (WGS) entry which is preliminary data.</text>
</comment>
<evidence type="ECO:0000313" key="2">
    <source>
        <dbReference type="Proteomes" id="UP000194798"/>
    </source>
</evidence>
<dbReference type="NCBIfam" id="NF045583">
    <property type="entry name" value="Npun_R2479_HDIG"/>
    <property type="match status" value="1"/>
</dbReference>